<dbReference type="PANTHER" id="PTHR36122:SF2">
    <property type="entry name" value="NICOTINAMIDE RIBOSIDE TRANSPORTER PNUC"/>
    <property type="match status" value="1"/>
</dbReference>
<evidence type="ECO:0000256" key="3">
    <source>
        <dbReference type="ARBA" id="ARBA00006669"/>
    </source>
</evidence>
<keyword evidence="7 10" id="KW-0812">Transmembrane</keyword>
<keyword evidence="6" id="KW-1003">Cell membrane</keyword>
<organism evidence="11 12">
    <name type="scientific">Saliniradius amylolyticus</name>
    <dbReference type="NCBI Taxonomy" id="2183582"/>
    <lineage>
        <taxon>Bacteria</taxon>
        <taxon>Pseudomonadati</taxon>
        <taxon>Pseudomonadota</taxon>
        <taxon>Gammaproteobacteria</taxon>
        <taxon>Alteromonadales</taxon>
        <taxon>Alteromonadaceae</taxon>
        <taxon>Saliniradius</taxon>
    </lineage>
</organism>
<evidence type="ECO:0000313" key="11">
    <source>
        <dbReference type="EMBL" id="AWL12516.1"/>
    </source>
</evidence>
<gene>
    <name evidence="11" type="ORF">HMF8227_02052</name>
</gene>
<evidence type="ECO:0000256" key="6">
    <source>
        <dbReference type="ARBA" id="ARBA00022475"/>
    </source>
</evidence>
<dbReference type="PANTHER" id="PTHR36122">
    <property type="entry name" value="NICOTINAMIDE RIBOSIDE TRANSPORTER PNUC"/>
    <property type="match status" value="1"/>
</dbReference>
<evidence type="ECO:0000256" key="1">
    <source>
        <dbReference type="ARBA" id="ARBA00002672"/>
    </source>
</evidence>
<dbReference type="GO" id="GO:0034257">
    <property type="term" value="F:nicotinamide riboside transmembrane transporter activity"/>
    <property type="evidence" value="ECO:0007669"/>
    <property type="project" value="InterPro"/>
</dbReference>
<dbReference type="GO" id="GO:0005886">
    <property type="term" value="C:plasma membrane"/>
    <property type="evidence" value="ECO:0007669"/>
    <property type="project" value="UniProtKB-SubCell"/>
</dbReference>
<keyword evidence="9 10" id="KW-0472">Membrane</keyword>
<feature type="transmembrane region" description="Helical" evidence="10">
    <location>
        <begin position="61"/>
        <end position="78"/>
    </location>
</feature>
<evidence type="ECO:0000256" key="9">
    <source>
        <dbReference type="ARBA" id="ARBA00023136"/>
    </source>
</evidence>
<keyword evidence="12" id="KW-1185">Reference proteome</keyword>
<feature type="transmembrane region" description="Helical" evidence="10">
    <location>
        <begin position="38"/>
        <end position="55"/>
    </location>
</feature>
<feature type="transmembrane region" description="Helical" evidence="10">
    <location>
        <begin position="151"/>
        <end position="166"/>
    </location>
</feature>
<reference evidence="11 12" key="1">
    <citation type="submission" date="2018-05" db="EMBL/GenBank/DDBJ databases">
        <title>Salinimonas sp. HMF8227 Genome sequencing and assembly.</title>
        <authorList>
            <person name="Kang H."/>
            <person name="Kang J."/>
            <person name="Cha I."/>
            <person name="Kim H."/>
            <person name="Joh K."/>
        </authorList>
    </citation>
    <scope>NUCLEOTIDE SEQUENCE [LARGE SCALE GENOMIC DNA]</scope>
    <source>
        <strain evidence="11 12">HMF8227</strain>
    </source>
</reference>
<feature type="transmembrane region" description="Helical" evidence="10">
    <location>
        <begin position="125"/>
        <end position="144"/>
    </location>
</feature>
<feature type="transmembrane region" description="Helical" evidence="10">
    <location>
        <begin position="12"/>
        <end position="31"/>
    </location>
</feature>
<dbReference type="EMBL" id="CP029347">
    <property type="protein sequence ID" value="AWL12516.1"/>
    <property type="molecule type" value="Genomic_DNA"/>
</dbReference>
<proteinExistence type="inferred from homology"/>
<evidence type="ECO:0000256" key="4">
    <source>
        <dbReference type="ARBA" id="ARBA00017522"/>
    </source>
</evidence>
<comment type="similarity">
    <text evidence="3">Belongs to the nicotinamide ribonucleoside (NR) uptake permease (TC 4.B.1) family.</text>
</comment>
<dbReference type="RefSeq" id="WP_239421278.1">
    <property type="nucleotide sequence ID" value="NZ_CP029347.1"/>
</dbReference>
<evidence type="ECO:0000313" key="12">
    <source>
        <dbReference type="Proteomes" id="UP000245728"/>
    </source>
</evidence>
<evidence type="ECO:0000256" key="7">
    <source>
        <dbReference type="ARBA" id="ARBA00022692"/>
    </source>
</evidence>
<dbReference type="KEGG" id="salh:HMF8227_02052"/>
<accession>A0A2S2E4D0</accession>
<evidence type="ECO:0000256" key="2">
    <source>
        <dbReference type="ARBA" id="ARBA00004651"/>
    </source>
</evidence>
<dbReference type="AlphaFoldDB" id="A0A2S2E4D0"/>
<sequence>MSFWQQLAEQWNAQSGWEVVAVILAIAYVWLAARQHIACWPCALVSTAIYSWLFWDNTLPMQAALNVYYLLMALYGWWHWRKGNQERGLPVSRQSKTFHGLMIIGCLMVSLSMAYGLSWVFISDYLYLDALVTVFSLYATYLMTQKVLENWVYWVVIDALAAWLYWQTGLYLTSILFIGYLGFAVYGLIQWYDSMPERTANAT</sequence>
<comment type="function">
    <text evidence="1">Required for nicotinamide riboside transport across the inner membrane.</text>
</comment>
<keyword evidence="5" id="KW-0813">Transport</keyword>
<comment type="subcellular location">
    <subcellularLocation>
        <location evidence="2">Cell membrane</location>
        <topology evidence="2">Multi-pass membrane protein</topology>
    </subcellularLocation>
</comment>
<dbReference type="InterPro" id="IPR006419">
    <property type="entry name" value="NMN_transpt_PnuC"/>
</dbReference>
<dbReference type="NCBIfam" id="TIGR01528">
    <property type="entry name" value="NMN_trans_PnuC"/>
    <property type="match status" value="1"/>
</dbReference>
<dbReference type="Pfam" id="PF04973">
    <property type="entry name" value="NMN_transporter"/>
    <property type="match status" value="1"/>
</dbReference>
<evidence type="ECO:0000256" key="8">
    <source>
        <dbReference type="ARBA" id="ARBA00022989"/>
    </source>
</evidence>
<feature type="transmembrane region" description="Helical" evidence="10">
    <location>
        <begin position="172"/>
        <end position="189"/>
    </location>
</feature>
<protein>
    <recommendedName>
        <fullName evidence="4">Nicotinamide riboside transporter PnuC</fullName>
    </recommendedName>
</protein>
<name>A0A2S2E4D0_9ALTE</name>
<feature type="transmembrane region" description="Helical" evidence="10">
    <location>
        <begin position="98"/>
        <end position="119"/>
    </location>
</feature>
<evidence type="ECO:0000256" key="5">
    <source>
        <dbReference type="ARBA" id="ARBA00022448"/>
    </source>
</evidence>
<keyword evidence="8 10" id="KW-1133">Transmembrane helix</keyword>
<evidence type="ECO:0000256" key="10">
    <source>
        <dbReference type="SAM" id="Phobius"/>
    </source>
</evidence>
<dbReference type="Proteomes" id="UP000245728">
    <property type="component" value="Chromosome"/>
</dbReference>